<dbReference type="PANTHER" id="PTHR14038">
    <property type="entry name" value="BAT2 HLA-B-ASSOCIATED TRANSCRIPT 2"/>
    <property type="match status" value="1"/>
</dbReference>
<feature type="compositionally biased region" description="Basic and acidic residues" evidence="2">
    <location>
        <begin position="1053"/>
        <end position="1067"/>
    </location>
</feature>
<dbReference type="STRING" id="9009.A0A226NNR7"/>
<feature type="compositionally biased region" description="Polar residues" evidence="2">
    <location>
        <begin position="450"/>
        <end position="468"/>
    </location>
</feature>
<evidence type="ECO:0000313" key="4">
    <source>
        <dbReference type="EMBL" id="OXB69094.1"/>
    </source>
</evidence>
<feature type="region of interest" description="Disordered" evidence="2">
    <location>
        <begin position="537"/>
        <end position="575"/>
    </location>
</feature>
<feature type="compositionally biased region" description="Polar residues" evidence="2">
    <location>
        <begin position="946"/>
        <end position="957"/>
    </location>
</feature>
<reference evidence="4 5" key="1">
    <citation type="submission" date="2016-07" db="EMBL/GenBank/DDBJ databases">
        <title>Disparate Historic Effective Population Sizes Predicted by Modern Levels of Genome Diversity for the Scaled Quail (Callipepla squamata) and the Northern Bobwhite (Colinus virginianus): Inferences from First and Second Generation Draft Genome Assemblies for Sympatric New World Quail.</title>
        <authorList>
            <person name="Oldeschulte D.L."/>
            <person name="Halley Y.A."/>
            <person name="Bhattarai E.K."/>
            <person name="Brashear W.A."/>
            <person name="Hill J."/>
            <person name="Metz R.P."/>
            <person name="Johnson C.D."/>
            <person name="Rollins D."/>
            <person name="Peterson M.J."/>
            <person name="Bickhart D.M."/>
            <person name="Decker J.E."/>
            <person name="Seabury C.M."/>
        </authorList>
    </citation>
    <scope>NUCLEOTIDE SEQUENCE [LARGE SCALE GENOMIC DNA]</scope>
    <source>
        <strain evidence="4 5">Texas</strain>
        <tissue evidence="4">Leg muscle</tissue>
    </source>
</reference>
<dbReference type="Proteomes" id="UP000198323">
    <property type="component" value="Unassembled WGS sequence"/>
</dbReference>
<feature type="compositionally biased region" description="Low complexity" evidence="2">
    <location>
        <begin position="1709"/>
        <end position="1718"/>
    </location>
</feature>
<feature type="region of interest" description="Disordered" evidence="2">
    <location>
        <begin position="1659"/>
        <end position="1794"/>
    </location>
</feature>
<name>A0A226NNR7_CALSU</name>
<dbReference type="InterPro" id="IPR033184">
    <property type="entry name" value="PRRC2"/>
</dbReference>
<keyword evidence="5" id="KW-1185">Reference proteome</keyword>
<feature type="region of interest" description="Disordered" evidence="2">
    <location>
        <begin position="50"/>
        <end position="345"/>
    </location>
</feature>
<evidence type="ECO:0000259" key="3">
    <source>
        <dbReference type="Pfam" id="PF07001"/>
    </source>
</evidence>
<feature type="compositionally biased region" description="Basic and acidic residues" evidence="2">
    <location>
        <begin position="974"/>
        <end position="1007"/>
    </location>
</feature>
<feature type="compositionally biased region" description="Basic and acidic residues" evidence="2">
    <location>
        <begin position="1773"/>
        <end position="1788"/>
    </location>
</feature>
<feature type="compositionally biased region" description="Basic and acidic residues" evidence="2">
    <location>
        <begin position="375"/>
        <end position="388"/>
    </location>
</feature>
<feature type="compositionally biased region" description="Basic and acidic residues" evidence="2">
    <location>
        <begin position="1324"/>
        <end position="1341"/>
    </location>
</feature>
<dbReference type="InterPro" id="IPR009738">
    <property type="entry name" value="BAT2_N"/>
</dbReference>
<feature type="region of interest" description="Disordered" evidence="2">
    <location>
        <begin position="783"/>
        <end position="811"/>
    </location>
</feature>
<feature type="region of interest" description="Disordered" evidence="2">
    <location>
        <begin position="357"/>
        <end position="520"/>
    </location>
</feature>
<dbReference type="OrthoDB" id="1939715at2759"/>
<evidence type="ECO:0000256" key="1">
    <source>
        <dbReference type="ARBA" id="ARBA00022553"/>
    </source>
</evidence>
<keyword evidence="1" id="KW-0597">Phosphoprotein</keyword>
<evidence type="ECO:0000313" key="5">
    <source>
        <dbReference type="Proteomes" id="UP000198323"/>
    </source>
</evidence>
<comment type="caution">
    <text evidence="4">The sequence shown here is derived from an EMBL/GenBank/DDBJ whole genome shotgun (WGS) entry which is preliminary data.</text>
</comment>
<dbReference type="Pfam" id="PF07001">
    <property type="entry name" value="BAT2_N"/>
    <property type="match status" value="1"/>
</dbReference>
<feature type="compositionally biased region" description="Basic and acidic residues" evidence="2">
    <location>
        <begin position="423"/>
        <end position="434"/>
    </location>
</feature>
<organism evidence="4 5">
    <name type="scientific">Callipepla squamata</name>
    <name type="common">Scaled quail</name>
    <dbReference type="NCBI Taxonomy" id="9009"/>
    <lineage>
        <taxon>Eukaryota</taxon>
        <taxon>Metazoa</taxon>
        <taxon>Chordata</taxon>
        <taxon>Craniata</taxon>
        <taxon>Vertebrata</taxon>
        <taxon>Euteleostomi</taxon>
        <taxon>Archelosauria</taxon>
        <taxon>Archosauria</taxon>
        <taxon>Dinosauria</taxon>
        <taxon>Saurischia</taxon>
        <taxon>Theropoda</taxon>
        <taxon>Coelurosauria</taxon>
        <taxon>Aves</taxon>
        <taxon>Neognathae</taxon>
        <taxon>Galloanserae</taxon>
        <taxon>Galliformes</taxon>
        <taxon>Odontophoridae</taxon>
        <taxon>Callipepla</taxon>
    </lineage>
</organism>
<feature type="region of interest" description="Disordered" evidence="2">
    <location>
        <begin position="2180"/>
        <end position="2199"/>
    </location>
</feature>
<feature type="compositionally biased region" description="Polar residues" evidence="2">
    <location>
        <begin position="119"/>
        <end position="137"/>
    </location>
</feature>
<feature type="compositionally biased region" description="Polar residues" evidence="2">
    <location>
        <begin position="1891"/>
        <end position="1901"/>
    </location>
</feature>
<proteinExistence type="predicted"/>
<feature type="compositionally biased region" description="Polar residues" evidence="2">
    <location>
        <begin position="1659"/>
        <end position="1689"/>
    </location>
</feature>
<evidence type="ECO:0000256" key="2">
    <source>
        <dbReference type="SAM" id="MobiDB-lite"/>
    </source>
</evidence>
<feature type="region of interest" description="Disordered" evidence="2">
    <location>
        <begin position="588"/>
        <end position="613"/>
    </location>
</feature>
<feature type="compositionally biased region" description="Polar residues" evidence="2">
    <location>
        <begin position="799"/>
        <end position="811"/>
    </location>
</feature>
<feature type="compositionally biased region" description="Polar residues" evidence="2">
    <location>
        <begin position="2214"/>
        <end position="2223"/>
    </location>
</feature>
<feature type="compositionally biased region" description="Basic and acidic residues" evidence="2">
    <location>
        <begin position="1404"/>
        <end position="1414"/>
    </location>
</feature>
<dbReference type="EMBL" id="MCFN01000004">
    <property type="protein sequence ID" value="OXB69094.1"/>
    <property type="molecule type" value="Genomic_DNA"/>
</dbReference>
<feature type="compositionally biased region" description="Basic and acidic residues" evidence="2">
    <location>
        <begin position="1736"/>
        <end position="1766"/>
    </location>
</feature>
<feature type="compositionally biased region" description="Basic and acidic residues" evidence="2">
    <location>
        <begin position="1535"/>
        <end position="1554"/>
    </location>
</feature>
<feature type="compositionally biased region" description="Acidic residues" evidence="2">
    <location>
        <begin position="1042"/>
        <end position="1052"/>
    </location>
</feature>
<protein>
    <recommendedName>
        <fullName evidence="3">BAT2 N-terminal domain-containing protein</fullName>
    </recommendedName>
</protein>
<sequence>MSDRLGQITKGKDGKSKYSTLSLFDKYKGKSIEAIRTTVIPRHGLQSLGKVAAARRMPPPANLPSLKSENKGNDPNIIIVPKDGTGWANKQDQSDQKSSSATAAQLQESLLQQGLQKSVSNLQKPTQSIAQESTNSVPGGPKSWAQLNGKPAGLEGGSRASSRLLSFSPEEFPTLKAAGEQDKVGKEKGALDLSYGPGPSLRPQNVTSWREGGGRNITSATSLTASPAELGSKTSSTGDGAPSSVSASDPKEPSLRPAQPVRKGASQFMGNVYQPPTYHDMLPAFMCPQQPSETPAPLDRGSFPLPQLRLEPRVPFRQYQMNDQDGKENRLGLSRPARPLRQLVERAPRPTIINAENLKGLDELDNDADDGWAGIHDEVDYSEKLKFSEDEEEEESLKDGRQKWNSWDPRRQRQLSMSSADSADVKHTLEEGKNWSDSVGLSRSVRKVQDSQQPPRKINGWNSTSEYQKPSLGSALRQQSLEDKEEKVPQRQKFVHSEISEAVERARKRREEEERRAREERLAACAAKLKQLDQKCKLAQKSGETQKQTENEDLRPPSTEKNAVQENGHVFRRATPEFHTQDVSGYLEEETPAPAAPQSSSEEELREAPSPAQEFNKYQKSLPPRFQRQQQQVIGVILLPYFFGPPCNSCLPGFHCHQCQEQLYKMQHWQQQQVYPPPSHSHRTFYPPHPQMLGFDPRWMMMPSYMDPRMAPSRTPVDFYPSALHPSGIMKPMIQQDSISGNSCRSEDQNCQAERKASPMDPVPVWGPEGYASLQSKGYSLSHQKQADSMTTEGLHARNGSSYSSSPGRMENLSTQRDLFEERGEEYLNAFDKKAQGDFDSCLSSQRLGQDLLFQHQESVQETCTSSNRHANLRCSPLEPDFIQAEKKPEYNGWDISHHQKPSEAAAEITEEIPRNEQSFTADPWKKEGANTKQPAEETAEWAPENRSTGVQQQEQIGRTRRSGPIKKPVLKALKVEEKEKEMEKVKLEGEDTSRHLKEKVTVQKVEEESDDSAALLNSTRYLLDDKGSSQATLAREAEKSQEEEEEEEEEDKPERTWENKLSRESSDLPPTKRNNWIFIDEEQAFGGRGQGRGRGRGFREFTFRGRGTVVSSRGVYNNQRSSRGRGLREFNQPEDFPRGKPRRRIASETHSEGSEYEELPKRRRQRGSENSNDGSVLDREDSDLKKGDFKESWRSNKIYSDDHTSLDPKMRAPRAFGRSLPPRLSNSGYGRRGFMGKEPTQWQGRSGGAGWQEYSHTSPSDAFGSRQQSDRDYVQDSYKHTDSFSSRVFDESHLDDKRHFFQEDYLADQENIENRPFRRRRPPRQDKPPRFRRLRQERESVGQWNPEEGGGPNLLPSQWAGRPKLSTAEKSSISGRRSPELSYQNSSDHANEEWETASESSDFSERRERRDGVSESEGQLEGGLGSGSLGEKRELAKRSFSSQRPLVDRQNRKAEPAGYVEQTVRTVGAASRYESQQNGALMKSNRDEPDSFLFLPCRSPEEGGGLGNTSGGSSHSIYSLDRASLANAENAEGTGKKSEKEPKSTVQRASEKGETLSQFELSYGSTIIDSRVSSTAEENEVASIAGEGFIEVLTKKQRRLLEEERRKKEQAAQAPAKARVLQSRIPPRFAKKQNSLCLEQSDVTVSGNSLGTEIWESNSPALSVQSPGSDSWSKPVNTFNGTETSSTEGFKGSQGDSGIDLSAESRESSATSSQRSSPYGTLKPEEMNGAGLVDPKPDCQKEQVQKQSDKKDSDQGSGQNKEHKPGPIGNERSLKNRKGSEGTERLEGNIPPVNGVEIHVDSVLPVPPIEFGVNPKDSDFSLPPGSASGTAANPVAKLQDALASNAGLTQSIPILRRDHHLQRCIGLNPMSFPTAELTLKMESARKAWENSPSLPEQNSPGGAGSGIQPPSSVGASNGVSYSSFGGVSMPPMPVASVAPSASIPGNHIPPLYLDGHVFASQPRLVPQTIPQQQSYQQAAAAQQIPISLHTSLQAQAQLGLRGGLPVSQSQEMYSSIQPFRSQVYMHPSLSQPSTMVLTGGTALKPPYSAFPGMQPLEVVKTQSGSPYQPLNGSQALVYEGQINQAAGMGASQMMDSQLTQVRSRACKALLCGVSLLPEDVLKLIFVLNHVFANLHVLITQLTMPVPGSQLPLPRYGSGQQPLILPQSIQLPQGQNLPVGAPRRILPPGSQPSVLAASRESSQMEMKGFHFSDGKQNMSSGGSVPSPHAYR</sequence>
<feature type="compositionally biased region" description="Basic and acidic residues" evidence="2">
    <location>
        <begin position="1269"/>
        <end position="1290"/>
    </location>
</feature>
<feature type="compositionally biased region" description="Low complexity" evidence="2">
    <location>
        <begin position="88"/>
        <end position="118"/>
    </location>
</feature>
<feature type="region of interest" description="Disordered" evidence="2">
    <location>
        <begin position="2210"/>
        <end position="2231"/>
    </location>
</feature>
<feature type="region of interest" description="Disordered" evidence="2">
    <location>
        <begin position="913"/>
        <end position="1290"/>
    </location>
</feature>
<feature type="compositionally biased region" description="Polar residues" evidence="2">
    <location>
        <begin position="1369"/>
        <end position="1389"/>
    </location>
</feature>
<dbReference type="PANTHER" id="PTHR14038:SF4">
    <property type="entry name" value="PROTEIN PRRC2B"/>
    <property type="match status" value="1"/>
</dbReference>
<feature type="compositionally biased region" description="Polar residues" evidence="2">
    <location>
        <begin position="783"/>
        <end position="792"/>
    </location>
</feature>
<feature type="region of interest" description="Disordered" evidence="2">
    <location>
        <begin position="1304"/>
        <end position="1554"/>
    </location>
</feature>
<feature type="compositionally biased region" description="Basic and acidic residues" evidence="2">
    <location>
        <begin position="480"/>
        <end position="520"/>
    </location>
</feature>
<feature type="compositionally biased region" description="Polar residues" evidence="2">
    <location>
        <begin position="216"/>
        <end position="225"/>
    </location>
</feature>
<feature type="domain" description="BAT2 N-terminal" evidence="3">
    <location>
        <begin position="1"/>
        <end position="189"/>
    </location>
</feature>
<feature type="compositionally biased region" description="Basic and acidic residues" evidence="2">
    <location>
        <begin position="179"/>
        <end position="190"/>
    </location>
</feature>
<feature type="compositionally biased region" description="Polar residues" evidence="2">
    <location>
        <begin position="1110"/>
        <end position="1122"/>
    </location>
</feature>
<dbReference type="GO" id="GO:0030154">
    <property type="term" value="P:cell differentiation"/>
    <property type="evidence" value="ECO:0007669"/>
    <property type="project" value="TreeGrafter"/>
</dbReference>
<feature type="compositionally biased region" description="Basic and acidic residues" evidence="2">
    <location>
        <begin position="1177"/>
        <end position="1211"/>
    </location>
</feature>
<accession>A0A226NNR7</accession>
<feature type="compositionally biased region" description="Basic and acidic residues" evidence="2">
    <location>
        <begin position="1447"/>
        <end position="1456"/>
    </location>
</feature>
<gene>
    <name evidence="4" type="ORF">ASZ78_009570</name>
</gene>
<feature type="compositionally biased region" description="Polar residues" evidence="2">
    <location>
        <begin position="232"/>
        <end position="247"/>
    </location>
</feature>
<feature type="region of interest" description="Disordered" evidence="2">
    <location>
        <begin position="1887"/>
        <end position="1916"/>
    </location>
</feature>